<proteinExistence type="predicted"/>
<evidence type="ECO:0000313" key="1">
    <source>
        <dbReference type="EMBL" id="NYI50121.1"/>
    </source>
</evidence>
<dbReference type="Proteomes" id="UP000574332">
    <property type="component" value="Unassembled WGS sequence"/>
</dbReference>
<comment type="caution">
    <text evidence="1">The sequence shown here is derived from an EMBL/GenBank/DDBJ whole genome shotgun (WGS) entry which is preliminary data.</text>
</comment>
<dbReference type="AlphaFoldDB" id="A0A8E2D4G9"/>
<name>A0A8E2D4G9_9PORP</name>
<dbReference type="EMBL" id="JACCCY010000003">
    <property type="protein sequence ID" value="NYI50121.1"/>
    <property type="molecule type" value="Genomic_DNA"/>
</dbReference>
<dbReference type="PANTHER" id="PTHR35810">
    <property type="entry name" value="CYTOPLASMIC PROTEIN-RELATED"/>
    <property type="match status" value="1"/>
</dbReference>
<reference evidence="1 2" key="1">
    <citation type="submission" date="2020-07" db="EMBL/GenBank/DDBJ databases">
        <title>Genomic Encyclopedia of Type Strains, Phase IV (KMG-IV): sequencing the most valuable type-strain genomes for metagenomic binning, comparative biology and taxonomic classification.</title>
        <authorList>
            <person name="Goeker M."/>
        </authorList>
    </citation>
    <scope>NUCLEOTIDE SEQUENCE [LARGE SCALE GENOMIC DNA]</scope>
    <source>
        <strain evidence="1 2">DSM 23697</strain>
    </source>
</reference>
<dbReference type="PANTHER" id="PTHR35810:SF1">
    <property type="entry name" value="CYTOPLASMIC PROTEIN"/>
    <property type="match status" value="1"/>
</dbReference>
<keyword evidence="2" id="KW-1185">Reference proteome</keyword>
<sequence length="122" mass="13801">MKRSIVTISDNDTVSVPANVQMRDFEIAELFEVMIPTIRSNIRAILKTNIVMADCTNGATLVGCNVVPDYHGLDMVVALAFWIQSAQAEVFRRWIMRKMMQGNTQPIYIGINEMKAKDNFCN</sequence>
<dbReference type="RefSeq" id="WP_179399762.1">
    <property type="nucleotide sequence ID" value="NZ_JACCCY010000003.1"/>
</dbReference>
<gene>
    <name evidence="1" type="ORF">F5613_002251</name>
</gene>
<evidence type="ECO:0000313" key="2">
    <source>
        <dbReference type="Proteomes" id="UP000574332"/>
    </source>
</evidence>
<protein>
    <submittedName>
        <fullName evidence="1">Uncharacterized protein</fullName>
    </submittedName>
</protein>
<organism evidence="1 2">
    <name type="scientific">Macellibacteroides fermentans</name>
    <dbReference type="NCBI Taxonomy" id="879969"/>
    <lineage>
        <taxon>Bacteria</taxon>
        <taxon>Pseudomonadati</taxon>
        <taxon>Bacteroidota</taxon>
        <taxon>Bacteroidia</taxon>
        <taxon>Bacteroidales</taxon>
        <taxon>Porphyromonadaceae</taxon>
        <taxon>Macellibacteroides</taxon>
    </lineage>
</organism>
<accession>A0A8E2D4G9</accession>